<dbReference type="OrthoDB" id="3220023at2759"/>
<evidence type="ECO:0000256" key="1">
    <source>
        <dbReference type="SAM" id="MobiDB-lite"/>
    </source>
</evidence>
<feature type="compositionally biased region" description="Low complexity" evidence="1">
    <location>
        <begin position="640"/>
        <end position="654"/>
    </location>
</feature>
<dbReference type="EMBL" id="KB469308">
    <property type="protein sequence ID" value="EPQ52217.1"/>
    <property type="molecule type" value="Genomic_DNA"/>
</dbReference>
<dbReference type="Proteomes" id="UP000030669">
    <property type="component" value="Unassembled WGS sequence"/>
</dbReference>
<keyword evidence="3" id="KW-1185">Reference proteome</keyword>
<reference evidence="2 3" key="1">
    <citation type="journal article" date="2012" name="Science">
        <title>The Paleozoic origin of enzymatic lignin decomposition reconstructed from 31 fungal genomes.</title>
        <authorList>
            <person name="Floudas D."/>
            <person name="Binder M."/>
            <person name="Riley R."/>
            <person name="Barry K."/>
            <person name="Blanchette R.A."/>
            <person name="Henrissat B."/>
            <person name="Martinez A.T."/>
            <person name="Otillar R."/>
            <person name="Spatafora J.W."/>
            <person name="Yadav J.S."/>
            <person name="Aerts A."/>
            <person name="Benoit I."/>
            <person name="Boyd A."/>
            <person name="Carlson A."/>
            <person name="Copeland A."/>
            <person name="Coutinho P.M."/>
            <person name="de Vries R.P."/>
            <person name="Ferreira P."/>
            <person name="Findley K."/>
            <person name="Foster B."/>
            <person name="Gaskell J."/>
            <person name="Glotzer D."/>
            <person name="Gorecki P."/>
            <person name="Heitman J."/>
            <person name="Hesse C."/>
            <person name="Hori C."/>
            <person name="Igarashi K."/>
            <person name="Jurgens J.A."/>
            <person name="Kallen N."/>
            <person name="Kersten P."/>
            <person name="Kohler A."/>
            <person name="Kuees U."/>
            <person name="Kumar T.K.A."/>
            <person name="Kuo A."/>
            <person name="LaButti K."/>
            <person name="Larrondo L.F."/>
            <person name="Lindquist E."/>
            <person name="Ling A."/>
            <person name="Lombard V."/>
            <person name="Lucas S."/>
            <person name="Lundell T."/>
            <person name="Martin R."/>
            <person name="McLaughlin D.J."/>
            <person name="Morgenstern I."/>
            <person name="Morin E."/>
            <person name="Murat C."/>
            <person name="Nagy L.G."/>
            <person name="Nolan M."/>
            <person name="Ohm R.A."/>
            <person name="Patyshakuliyeva A."/>
            <person name="Rokas A."/>
            <person name="Ruiz-Duenas F.J."/>
            <person name="Sabat G."/>
            <person name="Salamov A."/>
            <person name="Samejima M."/>
            <person name="Schmutz J."/>
            <person name="Slot J.C."/>
            <person name="St John F."/>
            <person name="Stenlid J."/>
            <person name="Sun H."/>
            <person name="Sun S."/>
            <person name="Syed K."/>
            <person name="Tsang A."/>
            <person name="Wiebenga A."/>
            <person name="Young D."/>
            <person name="Pisabarro A."/>
            <person name="Eastwood D.C."/>
            <person name="Martin F."/>
            <person name="Cullen D."/>
            <person name="Grigoriev I.V."/>
            <person name="Hibbett D.S."/>
        </authorList>
    </citation>
    <scope>NUCLEOTIDE SEQUENCE [LARGE SCALE GENOMIC DNA]</scope>
    <source>
        <strain evidence="2 3">ATCC 11539</strain>
    </source>
</reference>
<name>S7PXY9_GLOTA</name>
<organism evidence="2 3">
    <name type="scientific">Gloeophyllum trabeum (strain ATCC 11539 / FP-39264 / Madison 617)</name>
    <name type="common">Brown rot fungus</name>
    <dbReference type="NCBI Taxonomy" id="670483"/>
    <lineage>
        <taxon>Eukaryota</taxon>
        <taxon>Fungi</taxon>
        <taxon>Dikarya</taxon>
        <taxon>Basidiomycota</taxon>
        <taxon>Agaricomycotina</taxon>
        <taxon>Agaricomycetes</taxon>
        <taxon>Gloeophyllales</taxon>
        <taxon>Gloeophyllaceae</taxon>
        <taxon>Gloeophyllum</taxon>
    </lineage>
</organism>
<protein>
    <recommendedName>
        <fullName evidence="4">F-box domain-containing protein</fullName>
    </recommendedName>
</protein>
<dbReference type="eggNOG" id="ENOG502SHRZ">
    <property type="taxonomic scope" value="Eukaryota"/>
</dbReference>
<dbReference type="RefSeq" id="XP_007869396.1">
    <property type="nucleotide sequence ID" value="XM_007871205.1"/>
</dbReference>
<dbReference type="OMA" id="ARCNKFF"/>
<evidence type="ECO:0000313" key="2">
    <source>
        <dbReference type="EMBL" id="EPQ52217.1"/>
    </source>
</evidence>
<accession>S7PXY9</accession>
<feature type="region of interest" description="Disordered" evidence="1">
    <location>
        <begin position="640"/>
        <end position="668"/>
    </location>
</feature>
<dbReference type="InterPro" id="IPR036047">
    <property type="entry name" value="F-box-like_dom_sf"/>
</dbReference>
<gene>
    <name evidence="2" type="ORF">GLOTRDRAFT_140617</name>
</gene>
<dbReference type="KEGG" id="gtr:GLOTRDRAFT_140617"/>
<proteinExistence type="predicted"/>
<dbReference type="HOGENOM" id="CLU_011993_0_0_1"/>
<dbReference type="GeneID" id="19304575"/>
<feature type="region of interest" description="Disordered" evidence="1">
    <location>
        <begin position="1"/>
        <end position="67"/>
    </location>
</feature>
<evidence type="ECO:0000313" key="3">
    <source>
        <dbReference type="Proteomes" id="UP000030669"/>
    </source>
</evidence>
<dbReference type="AlphaFoldDB" id="S7PXY9"/>
<sequence length="701" mass="79006">MELETSTDATLFDSVPSAPKPLAKKAKTLHELSTSDDPKPIPNSTALTSREGRAKSPKGTASTYKPSRSSHLARIPLELLAEILSFVPSPRDVLAVARCDKYLCATLVRRSSDFIWRQARRNFRAGRIPDPTPNWTESAYAAWLFDPAPCHVCKKTAKAFTSCYAMRIRLCASNDCHRAFGRTLMQAPPTVAGDAVSGWLPSVEAGAVLCVGDPGDEYTIDPDMDKWYRKEELEPALAAYQEAQNSSAESDAVLTQFLVAHEAETRRNVTMMEHAVVLQKWKRAFEALARRIRQLNDVTAHQIAAKEGWSWDDLKVARTFEMYLRAHNNSLEQISMSDFQFIRDRVEPEIINIVERRRRREEENTYRQNRARVALHYQRMKSAGMHEPMPSLTEFHRLPVVKALESAAPEAEDVSEQLKSTQFLKEMLDKDLDKWREKAKARLAAVLGYSGWKSASVNKLHPVERLTARFVCKLCKKVAKKYEEYGSLDYAGVCAHKCTHLNKKQRAKFVWKAEQFEPDEKAIKVISQVLQLTHTDPEDPHALAVMAGYGERIQCESCDAAIVMDFNRLCMHSRRHDDMKVKLILQDEANAILKHPIETGLHAKLMEQSYHAKKARSLKEYGCRHCTQRKNVVAEVNATAPSNGAAPNADAAAPEPKPSATPHGRLWDFNGLRSHAKSKHGIETLGDEDFYHLAPKPESSS</sequence>
<evidence type="ECO:0008006" key="4">
    <source>
        <dbReference type="Google" id="ProtNLM"/>
    </source>
</evidence>
<dbReference type="SUPFAM" id="SSF81383">
    <property type="entry name" value="F-box domain"/>
    <property type="match status" value="1"/>
</dbReference>